<dbReference type="InParanoid" id="A0A1Y2FTP6"/>
<feature type="compositionally biased region" description="Polar residues" evidence="1">
    <location>
        <begin position="697"/>
        <end position="712"/>
    </location>
</feature>
<sequence>MRDYSRPPSPPALLDAAAQVPLPPSPKPFARFFLSTNRSRTPQEIPLPPSPMRPSSALSTSSNDEHSRYSSFDSPSAEPSSRWSPYSTPQAPKSNPFAALRRSLNISSASAVGSSSNSTRSSILVSSEVGIQFKEIVHPSPRLRLPLDTDSLDPLPHPQPPLSPSHFNFLKRTDPPPPPSPFSSAIDTSPSSGSPPLPRRVRKTFWPSRVSSGRGAEQGAAPNKLGEKLSHFVEDAKRKLGGSRRGRSKSVDTTRSARELDAKDDRLLKAALWTLFGDGDATSEKGDVSMGEVYTTESDDCEDGASSPNTISLRLLRRRPDSTSPASRAPHPTPAQPPRRRTPKLPRVSLGAPFKVDAPFLVFDEGEENDTSGEETPKASRMVRKVMSVEELVRERDGDETPTRHRTPRHFFSTPALRASSSSDPTLKTRLVLKEASVPSPATEEDRNGSITSSDSVASNLVSSVDQQQRDGAKEDERRNAHPTTRSFGDLTNTLPHSNGSSPSSHTKAHSISNSYTRSQVRCHSPLAQAHFPAEDDDPVPPLRFSQRRPAVHLVRLSFASEEGEGMEQQEEQWVDEIESEEGSDGQSQPRHSVESSTTFGHSKQVRFSDSQISSVSDQEETTGGVDHSSATRSSLPTARPPSYPPLALPRAARNSSEWLSYAEAEEQEHDEAGEDELGDPSLSPSTPTALARSFNLALQTPLPRSSSTDSPNSRDDSSSHTDDSPTSPPLPPVDRDDRRRSHPIPYTSLRSLPSLNSLEAGVVDPQASMEKDRLVDCESGGEQDGSAIAKEQTDALDLDEDQSTIDLLSASSNQLTPRAKPRSLPTVTSSTTPSSPTHPSAPNSTPTAAVRYKDATTHPLLRGTFLLSTKFAAAVEGWSAGGAGGSSAAEK</sequence>
<feature type="compositionally biased region" description="Basic and acidic residues" evidence="1">
    <location>
        <begin position="387"/>
        <end position="403"/>
    </location>
</feature>
<feature type="compositionally biased region" description="Basic and acidic residues" evidence="1">
    <location>
        <begin position="225"/>
        <end position="238"/>
    </location>
</feature>
<organism evidence="2 3">
    <name type="scientific">Leucosporidium creatinivorum</name>
    <dbReference type="NCBI Taxonomy" id="106004"/>
    <lineage>
        <taxon>Eukaryota</taxon>
        <taxon>Fungi</taxon>
        <taxon>Dikarya</taxon>
        <taxon>Basidiomycota</taxon>
        <taxon>Pucciniomycotina</taxon>
        <taxon>Microbotryomycetes</taxon>
        <taxon>Leucosporidiales</taxon>
        <taxon>Leucosporidium</taxon>
    </lineage>
</organism>
<feature type="compositionally biased region" description="Acidic residues" evidence="1">
    <location>
        <begin position="562"/>
        <end position="584"/>
    </location>
</feature>
<accession>A0A1Y2FTP6</accession>
<feature type="compositionally biased region" description="Polar residues" evidence="1">
    <location>
        <begin position="749"/>
        <end position="758"/>
    </location>
</feature>
<feature type="compositionally biased region" description="Low complexity" evidence="1">
    <location>
        <begin position="142"/>
        <end position="154"/>
    </location>
</feature>
<feature type="compositionally biased region" description="Low complexity" evidence="1">
    <location>
        <begin position="823"/>
        <end position="848"/>
    </location>
</feature>
<feature type="compositionally biased region" description="Basic and acidic residues" evidence="1">
    <location>
        <begin position="249"/>
        <end position="263"/>
    </location>
</feature>
<dbReference type="EMBL" id="MCGR01000015">
    <property type="protein sequence ID" value="ORY86065.1"/>
    <property type="molecule type" value="Genomic_DNA"/>
</dbReference>
<keyword evidence="3" id="KW-1185">Reference proteome</keyword>
<feature type="region of interest" description="Disordered" evidence="1">
    <location>
        <begin position="811"/>
        <end position="856"/>
    </location>
</feature>
<feature type="region of interest" description="Disordered" evidence="1">
    <location>
        <begin position="1"/>
        <end position="99"/>
    </location>
</feature>
<dbReference type="Proteomes" id="UP000193467">
    <property type="component" value="Unassembled WGS sequence"/>
</dbReference>
<name>A0A1Y2FTP6_9BASI</name>
<proteinExistence type="predicted"/>
<feature type="compositionally biased region" description="Basic and acidic residues" evidence="1">
    <location>
        <begin position="713"/>
        <end position="724"/>
    </location>
</feature>
<evidence type="ECO:0000313" key="2">
    <source>
        <dbReference type="EMBL" id="ORY86065.1"/>
    </source>
</evidence>
<feature type="compositionally biased region" description="Acidic residues" evidence="1">
    <location>
        <begin position="664"/>
        <end position="679"/>
    </location>
</feature>
<feature type="compositionally biased region" description="Acidic residues" evidence="1">
    <location>
        <begin position="364"/>
        <end position="373"/>
    </location>
</feature>
<feature type="compositionally biased region" description="Basic residues" evidence="1">
    <location>
        <begin position="239"/>
        <end position="248"/>
    </location>
</feature>
<evidence type="ECO:0000313" key="3">
    <source>
        <dbReference type="Proteomes" id="UP000193467"/>
    </source>
</evidence>
<feature type="region of interest" description="Disordered" evidence="1">
    <location>
        <begin position="294"/>
        <end position="788"/>
    </location>
</feature>
<evidence type="ECO:0000256" key="1">
    <source>
        <dbReference type="SAM" id="MobiDB-lite"/>
    </source>
</evidence>
<feature type="compositionally biased region" description="Polar residues" evidence="1">
    <location>
        <begin position="585"/>
        <end position="617"/>
    </location>
</feature>
<feature type="compositionally biased region" description="Polar residues" evidence="1">
    <location>
        <begin position="482"/>
        <end position="522"/>
    </location>
</feature>
<comment type="caution">
    <text evidence="2">The sequence shown here is derived from an EMBL/GenBank/DDBJ whole genome shotgun (WGS) entry which is preliminary data.</text>
</comment>
<feature type="compositionally biased region" description="Low complexity" evidence="1">
    <location>
        <begin position="453"/>
        <end position="465"/>
    </location>
</feature>
<feature type="compositionally biased region" description="Polar residues" evidence="1">
    <location>
        <begin position="82"/>
        <end position="93"/>
    </location>
</feature>
<feature type="region of interest" description="Disordered" evidence="1">
    <location>
        <begin position="135"/>
        <end position="263"/>
    </location>
</feature>
<reference evidence="2 3" key="1">
    <citation type="submission" date="2016-07" db="EMBL/GenBank/DDBJ databases">
        <title>Pervasive Adenine N6-methylation of Active Genes in Fungi.</title>
        <authorList>
            <consortium name="DOE Joint Genome Institute"/>
            <person name="Mondo S.J."/>
            <person name="Dannebaum R.O."/>
            <person name="Kuo R.C."/>
            <person name="Labutti K."/>
            <person name="Haridas S."/>
            <person name="Kuo A."/>
            <person name="Salamov A."/>
            <person name="Ahrendt S.R."/>
            <person name="Lipzen A."/>
            <person name="Sullivan W."/>
            <person name="Andreopoulos W.B."/>
            <person name="Clum A."/>
            <person name="Lindquist E."/>
            <person name="Daum C."/>
            <person name="Ramamoorthy G.K."/>
            <person name="Gryganskyi A."/>
            <person name="Culley D."/>
            <person name="Magnuson J.K."/>
            <person name="James T.Y."/>
            <person name="O'Malley M.A."/>
            <person name="Stajich J.E."/>
            <person name="Spatafora J.W."/>
            <person name="Visel A."/>
            <person name="Grigoriev I.V."/>
        </authorList>
    </citation>
    <scope>NUCLEOTIDE SEQUENCE [LARGE SCALE GENOMIC DNA]</scope>
    <source>
        <strain evidence="2 3">62-1032</strain>
    </source>
</reference>
<feature type="compositionally biased region" description="Basic and acidic residues" evidence="1">
    <location>
        <begin position="468"/>
        <end position="480"/>
    </location>
</feature>
<feature type="compositionally biased region" description="Pro residues" evidence="1">
    <location>
        <begin position="639"/>
        <end position="648"/>
    </location>
</feature>
<dbReference type="AlphaFoldDB" id="A0A1Y2FTP6"/>
<gene>
    <name evidence="2" type="ORF">BCR35DRAFT_302725</name>
</gene>
<feature type="compositionally biased region" description="Low complexity" evidence="1">
    <location>
        <begin position="70"/>
        <end position="81"/>
    </location>
</feature>
<protein>
    <submittedName>
        <fullName evidence="2">Uncharacterized protein</fullName>
    </submittedName>
</protein>